<dbReference type="VEuPathDB" id="VectorBase:LDEU009942"/>
<proteinExistence type="predicted"/>
<feature type="transmembrane region" description="Helical" evidence="2">
    <location>
        <begin position="158"/>
        <end position="175"/>
    </location>
</feature>
<dbReference type="OrthoDB" id="1158011at2759"/>
<sequence length="180" mass="19436">MPTESLGAIGSLNYSSEERKSLAVKSQSWKCPSCGLIKPLLKETSPNSGKTTDSDATREAKELAKQIRFKGTESDTASSKTNSAESIQSPSPSPSNSIGSASIGKDESETIRQRIVAISNNVDTSVHSGVQQNFSQRIEEETTTGINRTTVEQSGTRLSTYCIVVLTVAIAFLLFRRLFL</sequence>
<feature type="compositionally biased region" description="Basic and acidic residues" evidence="1">
    <location>
        <begin position="52"/>
        <end position="73"/>
    </location>
</feature>
<comment type="caution">
    <text evidence="3">The sequence shown here is derived from an EMBL/GenBank/DDBJ whole genome shotgun (WGS) entry which is preliminary data.</text>
</comment>
<dbReference type="Proteomes" id="UP000288716">
    <property type="component" value="Unassembled WGS sequence"/>
</dbReference>
<accession>A0A443S3I0</accession>
<evidence type="ECO:0000256" key="1">
    <source>
        <dbReference type="SAM" id="MobiDB-lite"/>
    </source>
</evidence>
<gene>
    <name evidence="3" type="ORF">B4U80_05314</name>
</gene>
<dbReference type="EMBL" id="NCKV01009850">
    <property type="protein sequence ID" value="RWS22098.1"/>
    <property type="molecule type" value="Genomic_DNA"/>
</dbReference>
<keyword evidence="2" id="KW-0812">Transmembrane</keyword>
<evidence type="ECO:0000313" key="4">
    <source>
        <dbReference type="Proteomes" id="UP000288716"/>
    </source>
</evidence>
<reference evidence="3 4" key="1">
    <citation type="journal article" date="2018" name="Gigascience">
        <title>Genomes of trombidid mites reveal novel predicted allergens and laterally-transferred genes associated with secondary metabolism.</title>
        <authorList>
            <person name="Dong X."/>
            <person name="Chaisiri K."/>
            <person name="Xia D."/>
            <person name="Armstrong S.D."/>
            <person name="Fang Y."/>
            <person name="Donnelly M.J."/>
            <person name="Kadowaki T."/>
            <person name="McGarry J.W."/>
            <person name="Darby A.C."/>
            <person name="Makepeace B.L."/>
        </authorList>
    </citation>
    <scope>NUCLEOTIDE SEQUENCE [LARGE SCALE GENOMIC DNA]</scope>
    <source>
        <strain evidence="3">UoL-UT</strain>
    </source>
</reference>
<evidence type="ECO:0000256" key="2">
    <source>
        <dbReference type="SAM" id="Phobius"/>
    </source>
</evidence>
<dbReference type="STRING" id="299467.A0A443S3I0"/>
<keyword evidence="4" id="KW-1185">Reference proteome</keyword>
<feature type="region of interest" description="Disordered" evidence="1">
    <location>
        <begin position="38"/>
        <end position="104"/>
    </location>
</feature>
<keyword evidence="2" id="KW-0472">Membrane</keyword>
<feature type="compositionally biased region" description="Low complexity" evidence="1">
    <location>
        <begin position="82"/>
        <end position="103"/>
    </location>
</feature>
<keyword evidence="2" id="KW-1133">Transmembrane helix</keyword>
<protein>
    <submittedName>
        <fullName evidence="3">Ubiquitin-conjugating enzyme E2 J1-like protein</fullName>
    </submittedName>
</protein>
<organism evidence="3 4">
    <name type="scientific">Leptotrombidium deliense</name>
    <dbReference type="NCBI Taxonomy" id="299467"/>
    <lineage>
        <taxon>Eukaryota</taxon>
        <taxon>Metazoa</taxon>
        <taxon>Ecdysozoa</taxon>
        <taxon>Arthropoda</taxon>
        <taxon>Chelicerata</taxon>
        <taxon>Arachnida</taxon>
        <taxon>Acari</taxon>
        <taxon>Acariformes</taxon>
        <taxon>Trombidiformes</taxon>
        <taxon>Prostigmata</taxon>
        <taxon>Anystina</taxon>
        <taxon>Parasitengona</taxon>
        <taxon>Trombiculoidea</taxon>
        <taxon>Trombiculidae</taxon>
        <taxon>Leptotrombidium</taxon>
    </lineage>
</organism>
<dbReference type="AlphaFoldDB" id="A0A443S3I0"/>
<evidence type="ECO:0000313" key="3">
    <source>
        <dbReference type="EMBL" id="RWS22098.1"/>
    </source>
</evidence>
<name>A0A443S3I0_9ACAR</name>